<dbReference type="InterPro" id="IPR001640">
    <property type="entry name" value="Lgt"/>
</dbReference>
<name>A0A364NIY1_9GAMM</name>
<feature type="transmembrane region" description="Helical" evidence="7">
    <location>
        <begin position="55"/>
        <end position="77"/>
    </location>
</feature>
<feature type="transmembrane region" description="Helical" evidence="7">
    <location>
        <begin position="174"/>
        <end position="192"/>
    </location>
</feature>
<dbReference type="NCBIfam" id="TIGR00544">
    <property type="entry name" value="lgt"/>
    <property type="match status" value="1"/>
</dbReference>
<dbReference type="UniPathway" id="UPA00664"/>
<comment type="function">
    <text evidence="7">Catalyzes the transfer of the diacylglyceryl group from phosphatidylglycerol to the sulfhydryl group of the N-terminal cysteine of a prolipoprotein, the first step in the formation of mature lipoproteins.</text>
</comment>
<keyword evidence="9" id="KW-1185">Reference proteome</keyword>
<dbReference type="PROSITE" id="PS01311">
    <property type="entry name" value="LGT"/>
    <property type="match status" value="1"/>
</dbReference>
<comment type="similarity">
    <text evidence="1 7">Belongs to the Lgt family.</text>
</comment>
<feature type="transmembrane region" description="Helical" evidence="7">
    <location>
        <begin position="228"/>
        <end position="256"/>
    </location>
</feature>
<dbReference type="EC" id="2.5.1.145" evidence="7"/>
<protein>
    <recommendedName>
        <fullName evidence="7">Phosphatidylglycerol--prolipoprotein diacylglyceryl transferase</fullName>
        <ecNumber evidence="7">2.5.1.145</ecNumber>
    </recommendedName>
</protein>
<evidence type="ECO:0000256" key="1">
    <source>
        <dbReference type="ARBA" id="ARBA00007150"/>
    </source>
</evidence>
<evidence type="ECO:0000256" key="2">
    <source>
        <dbReference type="ARBA" id="ARBA00022475"/>
    </source>
</evidence>
<evidence type="ECO:0000256" key="5">
    <source>
        <dbReference type="ARBA" id="ARBA00022989"/>
    </source>
</evidence>
<dbReference type="PANTHER" id="PTHR30589:SF0">
    <property type="entry name" value="PHOSPHATIDYLGLYCEROL--PROLIPOPROTEIN DIACYLGLYCERYL TRANSFERASE"/>
    <property type="match status" value="1"/>
</dbReference>
<evidence type="ECO:0000256" key="4">
    <source>
        <dbReference type="ARBA" id="ARBA00022692"/>
    </source>
</evidence>
<gene>
    <name evidence="7" type="primary">lgt</name>
    <name evidence="8" type="ORF">DN062_15730</name>
</gene>
<dbReference type="Pfam" id="PF01790">
    <property type="entry name" value="LGT"/>
    <property type="match status" value="1"/>
</dbReference>
<dbReference type="AlphaFoldDB" id="A0A364NIY1"/>
<keyword evidence="4 7" id="KW-0812">Transmembrane</keyword>
<organism evidence="8 9">
    <name type="scientific">Nitrincola tibetensis</name>
    <dbReference type="NCBI Taxonomy" id="2219697"/>
    <lineage>
        <taxon>Bacteria</taxon>
        <taxon>Pseudomonadati</taxon>
        <taxon>Pseudomonadota</taxon>
        <taxon>Gammaproteobacteria</taxon>
        <taxon>Oceanospirillales</taxon>
        <taxon>Oceanospirillaceae</taxon>
        <taxon>Nitrincola</taxon>
    </lineage>
</organism>
<keyword evidence="2 7" id="KW-1003">Cell membrane</keyword>
<keyword evidence="5 7" id="KW-1133">Transmembrane helix</keyword>
<evidence type="ECO:0000256" key="6">
    <source>
        <dbReference type="ARBA" id="ARBA00023136"/>
    </source>
</evidence>
<evidence type="ECO:0000256" key="7">
    <source>
        <dbReference type="HAMAP-Rule" id="MF_01147"/>
    </source>
</evidence>
<feature type="transmembrane region" description="Helical" evidence="7">
    <location>
        <begin position="18"/>
        <end position="35"/>
    </location>
</feature>
<comment type="caution">
    <text evidence="8">The sequence shown here is derived from an EMBL/GenBank/DDBJ whole genome shotgun (WGS) entry which is preliminary data.</text>
</comment>
<dbReference type="GO" id="GO:0005886">
    <property type="term" value="C:plasma membrane"/>
    <property type="evidence" value="ECO:0007669"/>
    <property type="project" value="UniProtKB-SubCell"/>
</dbReference>
<comment type="subcellular location">
    <subcellularLocation>
        <location evidence="7">Cell membrane</location>
        <topology evidence="7">Multi-pass membrane protein</topology>
    </subcellularLocation>
</comment>
<feature type="transmembrane region" description="Helical" evidence="7">
    <location>
        <begin position="199"/>
        <end position="216"/>
    </location>
</feature>
<dbReference type="OrthoDB" id="871140at2"/>
<dbReference type="HAMAP" id="MF_01147">
    <property type="entry name" value="Lgt"/>
    <property type="match status" value="1"/>
</dbReference>
<dbReference type="GO" id="GO:0042158">
    <property type="term" value="P:lipoprotein biosynthetic process"/>
    <property type="evidence" value="ECO:0007669"/>
    <property type="project" value="UniProtKB-UniRule"/>
</dbReference>
<keyword evidence="3 7" id="KW-0808">Transferase</keyword>
<evidence type="ECO:0000256" key="3">
    <source>
        <dbReference type="ARBA" id="ARBA00022679"/>
    </source>
</evidence>
<comment type="pathway">
    <text evidence="7">Protein modification; lipoprotein biosynthesis (diacylglyceryl transfer).</text>
</comment>
<keyword evidence="6 7" id="KW-0472">Membrane</keyword>
<feature type="transmembrane region" description="Helical" evidence="7">
    <location>
        <begin position="89"/>
        <end position="112"/>
    </location>
</feature>
<proteinExistence type="inferred from homology"/>
<dbReference type="GO" id="GO:0008961">
    <property type="term" value="F:phosphatidylglycerol-prolipoprotein diacylglyceryl transferase activity"/>
    <property type="evidence" value="ECO:0007669"/>
    <property type="project" value="UniProtKB-UniRule"/>
</dbReference>
<evidence type="ECO:0000313" key="9">
    <source>
        <dbReference type="Proteomes" id="UP000250744"/>
    </source>
</evidence>
<reference evidence="8 9" key="1">
    <citation type="submission" date="2018-06" db="EMBL/GenBank/DDBJ databases">
        <title>Nitrincola tibetense sp. nov., isolated from Lake XuguoCo on Tibetan Plateau.</title>
        <authorList>
            <person name="Xing P."/>
        </authorList>
    </citation>
    <scope>NUCLEOTIDE SEQUENCE [LARGE SCALE GENOMIC DNA]</scope>
    <source>
        <strain evidence="9">xg18</strain>
    </source>
</reference>
<dbReference type="RefSeq" id="WP_112160256.1">
    <property type="nucleotide sequence ID" value="NZ_QKRX01000015.1"/>
</dbReference>
<accession>A0A364NIY1</accession>
<feature type="binding site" evidence="7">
    <location>
        <position position="138"/>
    </location>
    <ligand>
        <name>a 1,2-diacyl-sn-glycero-3-phospho-(1'-sn-glycerol)</name>
        <dbReference type="ChEBI" id="CHEBI:64716"/>
    </ligand>
</feature>
<dbReference type="Proteomes" id="UP000250744">
    <property type="component" value="Unassembled WGS sequence"/>
</dbReference>
<feature type="transmembrane region" description="Helical" evidence="7">
    <location>
        <begin position="119"/>
        <end position="139"/>
    </location>
</feature>
<sequence>MWEHAINPVALSLGPLQIHWYGMMYMVGFGAAWWLGNRRAAQPGSGWSEQQVSDLIFWGAVGVILGGRMGYVVFYHFDYFLQDPLWLFAIWEGGMSFHGGFLGVLATLVIFAKKYQKSFFEIGDFVAPLIPIGLGAGRLGNFIGGELWGKATDQTWGVIFPAAGDGLARHPSQLYQMLLEGVVLFCALWFFSSKPRPRMAVSGLFLTLYGLFRIAVETVREPDPQLGYLAFNAITMGQVLSLPMVVCGVLFLALAYRKAS</sequence>
<evidence type="ECO:0000313" key="8">
    <source>
        <dbReference type="EMBL" id="RAU16847.1"/>
    </source>
</evidence>
<keyword evidence="8" id="KW-0449">Lipoprotein</keyword>
<dbReference type="PANTHER" id="PTHR30589">
    <property type="entry name" value="PROLIPOPROTEIN DIACYLGLYCERYL TRANSFERASE"/>
    <property type="match status" value="1"/>
</dbReference>
<dbReference type="EMBL" id="QKRX01000015">
    <property type="protein sequence ID" value="RAU16847.1"/>
    <property type="molecule type" value="Genomic_DNA"/>
</dbReference>
<comment type="catalytic activity">
    <reaction evidence="7">
        <text>L-cysteinyl-[prolipoprotein] + a 1,2-diacyl-sn-glycero-3-phospho-(1'-sn-glycerol) = an S-1,2-diacyl-sn-glyceryl-L-cysteinyl-[prolipoprotein] + sn-glycerol 1-phosphate + H(+)</text>
        <dbReference type="Rhea" id="RHEA:56712"/>
        <dbReference type="Rhea" id="RHEA-COMP:14679"/>
        <dbReference type="Rhea" id="RHEA-COMP:14680"/>
        <dbReference type="ChEBI" id="CHEBI:15378"/>
        <dbReference type="ChEBI" id="CHEBI:29950"/>
        <dbReference type="ChEBI" id="CHEBI:57685"/>
        <dbReference type="ChEBI" id="CHEBI:64716"/>
        <dbReference type="ChEBI" id="CHEBI:140658"/>
        <dbReference type="EC" id="2.5.1.145"/>
    </reaction>
</comment>